<reference evidence="1" key="2">
    <citation type="submission" date="2013-04" db="UniProtKB">
        <authorList>
            <consortium name="EnsemblPlants"/>
        </authorList>
    </citation>
    <scope>IDENTIFICATION</scope>
</reference>
<name>J3N7X0_ORYBR</name>
<dbReference type="AlphaFoldDB" id="J3N7X0"/>
<dbReference type="HOGENOM" id="CLU_2675027_0_0_1"/>
<dbReference type="Proteomes" id="UP000006038">
    <property type="component" value="Chromosome 11"/>
</dbReference>
<sequence length="75" mass="8725">MEYRLILEFNLVMNALYNCSCPYRLLIYLGDKVKAVVPPSFHRRHLQWLCQGGGEEVGTRAGWSTISTFLLQFSW</sequence>
<organism evidence="1">
    <name type="scientific">Oryza brachyantha</name>
    <name type="common">malo sina</name>
    <dbReference type="NCBI Taxonomy" id="4533"/>
    <lineage>
        <taxon>Eukaryota</taxon>
        <taxon>Viridiplantae</taxon>
        <taxon>Streptophyta</taxon>
        <taxon>Embryophyta</taxon>
        <taxon>Tracheophyta</taxon>
        <taxon>Spermatophyta</taxon>
        <taxon>Magnoliopsida</taxon>
        <taxon>Liliopsida</taxon>
        <taxon>Poales</taxon>
        <taxon>Poaceae</taxon>
        <taxon>BOP clade</taxon>
        <taxon>Oryzoideae</taxon>
        <taxon>Oryzeae</taxon>
        <taxon>Oryzinae</taxon>
        <taxon>Oryza</taxon>
    </lineage>
</organism>
<proteinExistence type="predicted"/>
<protein>
    <submittedName>
        <fullName evidence="1">Uncharacterized protein</fullName>
    </submittedName>
</protein>
<accession>J3N7X0</accession>
<evidence type="ECO:0000313" key="1">
    <source>
        <dbReference type="EnsemblPlants" id="OB11G19060.1"/>
    </source>
</evidence>
<evidence type="ECO:0000313" key="2">
    <source>
        <dbReference type="Proteomes" id="UP000006038"/>
    </source>
</evidence>
<dbReference type="Gramene" id="OB11G19060.1">
    <property type="protein sequence ID" value="OB11G19060.1"/>
    <property type="gene ID" value="OB11G19060"/>
</dbReference>
<keyword evidence="2" id="KW-1185">Reference proteome</keyword>
<reference evidence="1" key="1">
    <citation type="journal article" date="2013" name="Nat. Commun.">
        <title>Whole-genome sequencing of Oryza brachyantha reveals mechanisms underlying Oryza genome evolution.</title>
        <authorList>
            <person name="Chen J."/>
            <person name="Huang Q."/>
            <person name="Gao D."/>
            <person name="Wang J."/>
            <person name="Lang Y."/>
            <person name="Liu T."/>
            <person name="Li B."/>
            <person name="Bai Z."/>
            <person name="Luis Goicoechea J."/>
            <person name="Liang C."/>
            <person name="Chen C."/>
            <person name="Zhang W."/>
            <person name="Sun S."/>
            <person name="Liao Y."/>
            <person name="Zhang X."/>
            <person name="Yang L."/>
            <person name="Song C."/>
            <person name="Wang M."/>
            <person name="Shi J."/>
            <person name="Liu G."/>
            <person name="Liu J."/>
            <person name="Zhou H."/>
            <person name="Zhou W."/>
            <person name="Yu Q."/>
            <person name="An N."/>
            <person name="Chen Y."/>
            <person name="Cai Q."/>
            <person name="Wang B."/>
            <person name="Liu B."/>
            <person name="Min J."/>
            <person name="Huang Y."/>
            <person name="Wu H."/>
            <person name="Li Z."/>
            <person name="Zhang Y."/>
            <person name="Yin Y."/>
            <person name="Song W."/>
            <person name="Jiang J."/>
            <person name="Jackson S.A."/>
            <person name="Wing R.A."/>
            <person name="Wang J."/>
            <person name="Chen M."/>
        </authorList>
    </citation>
    <scope>NUCLEOTIDE SEQUENCE [LARGE SCALE GENOMIC DNA]</scope>
    <source>
        <strain evidence="1">cv. IRGC 101232</strain>
    </source>
</reference>
<dbReference type="EnsemblPlants" id="OB11G19060.1">
    <property type="protein sequence ID" value="OB11G19060.1"/>
    <property type="gene ID" value="OB11G19060"/>
</dbReference>